<dbReference type="SUPFAM" id="SSF69118">
    <property type="entry name" value="AhpD-like"/>
    <property type="match status" value="1"/>
</dbReference>
<protein>
    <submittedName>
        <fullName evidence="4">3-oxoadipate enol-lactonase</fullName>
        <ecNumber evidence="4">3.1.1.24</ecNumber>
    </submittedName>
</protein>
<dbReference type="GO" id="GO:0047570">
    <property type="term" value="F:3-oxoadipate enol-lactonase activity"/>
    <property type="evidence" value="ECO:0007669"/>
    <property type="project" value="UniProtKB-EC"/>
</dbReference>
<dbReference type="Gene3D" id="1.20.1290.10">
    <property type="entry name" value="AhpD-like"/>
    <property type="match status" value="1"/>
</dbReference>
<evidence type="ECO:0000313" key="5">
    <source>
        <dbReference type="Proteomes" id="UP001597286"/>
    </source>
</evidence>
<dbReference type="Pfam" id="PF00561">
    <property type="entry name" value="Abhydrolase_1"/>
    <property type="match status" value="1"/>
</dbReference>
<evidence type="ECO:0000259" key="2">
    <source>
        <dbReference type="Pfam" id="PF00561"/>
    </source>
</evidence>
<evidence type="ECO:0000259" key="3">
    <source>
        <dbReference type="Pfam" id="PF02627"/>
    </source>
</evidence>
<dbReference type="Gene3D" id="3.40.50.1820">
    <property type="entry name" value="alpha/beta hydrolase"/>
    <property type="match status" value="1"/>
</dbReference>
<proteinExistence type="predicted"/>
<dbReference type="InterPro" id="IPR029032">
    <property type="entry name" value="AhpD-like"/>
</dbReference>
<evidence type="ECO:0000313" key="4">
    <source>
        <dbReference type="EMBL" id="MFD1811165.1"/>
    </source>
</evidence>
<evidence type="ECO:0000256" key="1">
    <source>
        <dbReference type="SAM" id="MobiDB-lite"/>
    </source>
</evidence>
<dbReference type="EMBL" id="JBHUFB010000005">
    <property type="protein sequence ID" value="MFD1811165.1"/>
    <property type="molecule type" value="Genomic_DNA"/>
</dbReference>
<gene>
    <name evidence="4" type="primary">pcaD</name>
    <name evidence="4" type="ORF">ACFSJG_02965</name>
</gene>
<dbReference type="InterPro" id="IPR012788">
    <property type="entry name" value="Decarb_PcaC"/>
</dbReference>
<feature type="domain" description="Carboxymuconolactone decarboxylase-like" evidence="3">
    <location>
        <begin position="293"/>
        <end position="372"/>
    </location>
</feature>
<organism evidence="4 5">
    <name type="scientific">Rhodococcus gannanensis</name>
    <dbReference type="NCBI Taxonomy" id="1960308"/>
    <lineage>
        <taxon>Bacteria</taxon>
        <taxon>Bacillati</taxon>
        <taxon>Actinomycetota</taxon>
        <taxon>Actinomycetes</taxon>
        <taxon>Mycobacteriales</taxon>
        <taxon>Nocardiaceae</taxon>
        <taxon>Rhodococcus</taxon>
    </lineage>
</organism>
<dbReference type="NCBIfam" id="TIGR02425">
    <property type="entry name" value="decarb_PcaC"/>
    <property type="match status" value="1"/>
</dbReference>
<dbReference type="InterPro" id="IPR052512">
    <property type="entry name" value="4CMD/NDH-1_regulator"/>
</dbReference>
<keyword evidence="4" id="KW-0378">Hydrolase</keyword>
<comment type="caution">
    <text evidence="4">The sequence shown here is derived from an EMBL/GenBank/DDBJ whole genome shotgun (WGS) entry which is preliminary data.</text>
</comment>
<dbReference type="InterPro" id="IPR000073">
    <property type="entry name" value="AB_hydrolase_1"/>
</dbReference>
<dbReference type="InterPro" id="IPR026968">
    <property type="entry name" value="PcaD/CatD"/>
</dbReference>
<dbReference type="PANTHER" id="PTHR33570">
    <property type="entry name" value="4-CARBOXYMUCONOLACTONE DECARBOXYLASE FAMILY PROTEIN"/>
    <property type="match status" value="1"/>
</dbReference>
<dbReference type="SUPFAM" id="SSF53474">
    <property type="entry name" value="alpha/beta-Hydrolases"/>
    <property type="match status" value="1"/>
</dbReference>
<accession>A0ABW4P2E5</accession>
<dbReference type="Pfam" id="PF02627">
    <property type="entry name" value="CMD"/>
    <property type="match status" value="1"/>
</dbReference>
<dbReference type="RefSeq" id="WP_378483719.1">
    <property type="nucleotide sequence ID" value="NZ_JBHUFB010000005.1"/>
</dbReference>
<feature type="domain" description="AB hydrolase-1" evidence="2">
    <location>
        <begin position="17"/>
        <end position="240"/>
    </location>
</feature>
<feature type="region of interest" description="Disordered" evidence="1">
    <location>
        <begin position="381"/>
        <end position="405"/>
    </location>
</feature>
<dbReference type="InterPro" id="IPR003779">
    <property type="entry name" value="CMD-like"/>
</dbReference>
<dbReference type="PRINTS" id="PR00111">
    <property type="entry name" value="ABHYDROLASE"/>
</dbReference>
<dbReference type="NCBIfam" id="TIGR02427">
    <property type="entry name" value="protocat_pcaD"/>
    <property type="match status" value="1"/>
</dbReference>
<dbReference type="EC" id="3.1.1.24" evidence="4"/>
<name>A0ABW4P2E5_9NOCA</name>
<keyword evidence="5" id="KW-1185">Reference proteome</keyword>
<dbReference type="InterPro" id="IPR029058">
    <property type="entry name" value="AB_hydrolase_fold"/>
</dbReference>
<reference evidence="5" key="1">
    <citation type="journal article" date="2019" name="Int. J. Syst. Evol. Microbiol.">
        <title>The Global Catalogue of Microorganisms (GCM) 10K type strain sequencing project: providing services to taxonomists for standard genome sequencing and annotation.</title>
        <authorList>
            <consortium name="The Broad Institute Genomics Platform"/>
            <consortium name="The Broad Institute Genome Sequencing Center for Infectious Disease"/>
            <person name="Wu L."/>
            <person name="Ma J."/>
        </authorList>
    </citation>
    <scope>NUCLEOTIDE SEQUENCE [LARGE SCALE GENOMIC DNA]</scope>
    <source>
        <strain evidence="5">DT72</strain>
    </source>
</reference>
<sequence>MTVSLAHELTGPGPGAPTVVLLGSLGSDRSMWGPQVRTLSDRFNVLAVDLRGHGASPVPPGPYTVAELGGDVLALLDDLALPAAHVVGLSLGGAVAQWLATHSPTRIQTLTLLCTSAKFGEPTGWLDRAAAVRSEGTESIAEAVVDRWYTGELAARDPDLVASSRAMVAATPDEGYAACCEALSAWDGRADLARIAAPTLVIAGRQDPATTPDDLRSIAEGIANATLHVLDPGAHLASVEQAGRVTALIAAHVDGPARRSEAYETGMQVRRAVLGDAHVDRSIAGTTEFTAPFQDFITRTAWGDIWSRTGLDHHTRRLLTLAILTAVGNEHELDMHIRAALRDDVTPDELAEVFLHTAIYAGVPNSNRAFALGKNALAEHAGSAGTAPGADPLGAPAEIEEQSGP</sequence>
<dbReference type="Proteomes" id="UP001597286">
    <property type="component" value="Unassembled WGS sequence"/>
</dbReference>
<dbReference type="PANTHER" id="PTHR33570:SF2">
    <property type="entry name" value="CARBOXYMUCONOLACTONE DECARBOXYLASE-LIKE DOMAIN-CONTAINING PROTEIN"/>
    <property type="match status" value="1"/>
</dbReference>